<dbReference type="Gene3D" id="3.30.70.100">
    <property type="match status" value="1"/>
</dbReference>
<comment type="similarity">
    <text evidence="2">Belongs to the acylphosphatase family.</text>
</comment>
<dbReference type="EMBL" id="DUJP01000037">
    <property type="protein sequence ID" value="HII47928.1"/>
    <property type="molecule type" value="Genomic_DNA"/>
</dbReference>
<dbReference type="NCBIfam" id="NF038049">
    <property type="entry name" value="SelD_rel_HyperS"/>
    <property type="match status" value="1"/>
</dbReference>
<dbReference type="Gene3D" id="3.90.650.10">
    <property type="entry name" value="PurM-like C-terminal domain"/>
    <property type="match status" value="1"/>
</dbReference>
<dbReference type="GO" id="GO:0003998">
    <property type="term" value="F:acylphosphatase activity"/>
    <property type="evidence" value="ECO:0007669"/>
    <property type="project" value="UniProtKB-EC"/>
</dbReference>
<feature type="domain" description="Acylphosphatase-like" evidence="3">
    <location>
        <begin position="484"/>
        <end position="568"/>
    </location>
</feature>
<evidence type="ECO:0000313" key="5">
    <source>
        <dbReference type="Proteomes" id="UP000651120"/>
    </source>
</evidence>
<dbReference type="EC" id="3.6.1.7" evidence="1"/>
<evidence type="ECO:0000256" key="2">
    <source>
        <dbReference type="RuleBase" id="RU004168"/>
    </source>
</evidence>
<dbReference type="PROSITE" id="PS00150">
    <property type="entry name" value="ACYLPHOSPHATASE_1"/>
    <property type="match status" value="1"/>
</dbReference>
<accession>A0A832SIZ9</accession>
<name>A0A832SIZ9_9CREN</name>
<protein>
    <recommendedName>
        <fullName evidence="1">acylphosphatase</fullName>
        <ecNumber evidence="1">3.6.1.7</ecNumber>
    </recommendedName>
</protein>
<reference evidence="4" key="1">
    <citation type="journal article" date="2020" name="bioRxiv">
        <title>A rank-normalized archaeal taxonomy based on genome phylogeny resolves widespread incomplete and uneven classifications.</title>
        <authorList>
            <person name="Rinke C."/>
            <person name="Chuvochina M."/>
            <person name="Mussig A.J."/>
            <person name="Chaumeil P.-A."/>
            <person name="Waite D.W."/>
            <person name="Whitman W.B."/>
            <person name="Parks D.H."/>
            <person name="Hugenholtz P."/>
        </authorList>
    </citation>
    <scope>NUCLEOTIDE SEQUENCE</scope>
    <source>
        <strain evidence="4">UBA8839</strain>
    </source>
</reference>
<evidence type="ECO:0000256" key="1">
    <source>
        <dbReference type="PROSITE-ProRule" id="PRU00520"/>
    </source>
</evidence>
<sequence length="568" mass="62545">MNRLERFKERVKLYREAGIALESLSLGCSVKVDLYNVLYPALQLLREEMYKLNLVIAPREDAAIMPGASAALRRYFLDVENPRLDPAEVEKLSPTVAIVLAQVYMGKAAAPDLFAKYVAGLYKALGSSRHKVWLGKGHSIISTKKGAEFFMVDFLKAEGQEGYIVANNDTIQVIDPSEDFDSPLQIAVAVNNALNDLFTKGAWKDIHIAPVYDAPPPFRGPLEARVKSYASSLGKLVEAPQPEMGYLLLGATAYARLDREPPLFYDKIREGFVVVVTRPFGELAYFTTYVAVHTDETLMKKFEEEVMPIEQFEAEKRRVLEIMATPNLEAAKAIYQYLPDLGERFDPEAHIAATIDVSGPGIFVFKEVAERAGVDIRLFDVPLMSSAVSKFAADNYIMPDATAGTNGAIAIFASRKVAEELVEKLSKAPHAKPTVIGVVEGKGEGRLIVPEWALQYISSKKLREKLGAASVLGGLARVVGRPIRAVAYVEGAVQGVGFRPMARARAKALGLLGYAKNLPDGRVEVVVEGDEERVRKYVEELCKGFENCRVGQVIYAEARGEFSDFSIL</sequence>
<dbReference type="InterPro" id="IPR001792">
    <property type="entry name" value="Acylphosphatase-like_dom"/>
</dbReference>
<proteinExistence type="inferred from homology"/>
<dbReference type="OMA" id="IFVIKEF"/>
<evidence type="ECO:0000313" key="4">
    <source>
        <dbReference type="EMBL" id="HII47928.1"/>
    </source>
</evidence>
<dbReference type="InterPro" id="IPR020456">
    <property type="entry name" value="Acylphosphatase"/>
</dbReference>
<dbReference type="InterPro" id="IPR036676">
    <property type="entry name" value="PurM-like_C_sf"/>
</dbReference>
<dbReference type="PANTHER" id="PTHR47268">
    <property type="entry name" value="ACYLPHOSPHATASE"/>
    <property type="match status" value="1"/>
</dbReference>
<dbReference type="RefSeq" id="WP_011008780.1">
    <property type="nucleotide sequence ID" value="NZ_DUJP01000037.1"/>
</dbReference>
<comment type="caution">
    <text evidence="4">The sequence shown here is derived from an EMBL/GenBank/DDBJ whole genome shotgun (WGS) entry which is preliminary data.</text>
</comment>
<keyword evidence="1" id="KW-0378">Hydrolase</keyword>
<dbReference type="PROSITE" id="PS51160">
    <property type="entry name" value="ACYLPHOSPHATASE_3"/>
    <property type="match status" value="1"/>
</dbReference>
<organism evidence="4 5">
    <name type="scientific">Pyrobaculum aerophilum</name>
    <dbReference type="NCBI Taxonomy" id="13773"/>
    <lineage>
        <taxon>Archaea</taxon>
        <taxon>Thermoproteota</taxon>
        <taxon>Thermoprotei</taxon>
        <taxon>Thermoproteales</taxon>
        <taxon>Thermoproteaceae</taxon>
        <taxon>Pyrobaculum</taxon>
    </lineage>
</organism>
<gene>
    <name evidence="4" type="ORF">HA333_10985</name>
</gene>
<dbReference type="SUPFAM" id="SSF56042">
    <property type="entry name" value="PurM C-terminal domain-like"/>
    <property type="match status" value="1"/>
</dbReference>
<dbReference type="Pfam" id="PF00708">
    <property type="entry name" value="Acylphosphatase"/>
    <property type="match status" value="1"/>
</dbReference>
<dbReference type="GeneID" id="1464653"/>
<comment type="catalytic activity">
    <reaction evidence="1">
        <text>an acyl phosphate + H2O = a carboxylate + phosphate + H(+)</text>
        <dbReference type="Rhea" id="RHEA:14965"/>
        <dbReference type="ChEBI" id="CHEBI:15377"/>
        <dbReference type="ChEBI" id="CHEBI:15378"/>
        <dbReference type="ChEBI" id="CHEBI:29067"/>
        <dbReference type="ChEBI" id="CHEBI:43474"/>
        <dbReference type="ChEBI" id="CHEBI:59918"/>
        <dbReference type="EC" id="3.6.1.7"/>
    </reaction>
</comment>
<dbReference type="PROSITE" id="PS00151">
    <property type="entry name" value="ACYLPHOSPHATASE_2"/>
    <property type="match status" value="1"/>
</dbReference>
<evidence type="ECO:0000259" key="3">
    <source>
        <dbReference type="PROSITE" id="PS51160"/>
    </source>
</evidence>
<dbReference type="PANTHER" id="PTHR47268:SF4">
    <property type="entry name" value="ACYLPHOSPHATASE"/>
    <property type="match status" value="1"/>
</dbReference>
<dbReference type="SUPFAM" id="SSF54975">
    <property type="entry name" value="Acylphosphatase/BLUF domain-like"/>
    <property type="match status" value="1"/>
</dbReference>
<dbReference type="AlphaFoldDB" id="A0A832SIZ9"/>
<dbReference type="InterPro" id="IPR036046">
    <property type="entry name" value="Acylphosphatase-like_dom_sf"/>
</dbReference>
<feature type="active site" evidence="1">
    <location>
        <position position="499"/>
    </location>
</feature>
<dbReference type="Proteomes" id="UP000651120">
    <property type="component" value="Unassembled WGS sequence"/>
</dbReference>
<feature type="active site" evidence="1">
    <location>
        <position position="517"/>
    </location>
</feature>
<dbReference type="InterPro" id="IPR017968">
    <property type="entry name" value="Acylphosphatase_CS"/>
</dbReference>